<dbReference type="GO" id="GO:0004673">
    <property type="term" value="F:protein histidine kinase activity"/>
    <property type="evidence" value="ECO:0007669"/>
    <property type="project" value="UniProtKB-EC"/>
</dbReference>
<dbReference type="KEGG" id="mff:MFFC18_50760"/>
<reference evidence="7 8" key="1">
    <citation type="submission" date="2019-08" db="EMBL/GenBank/DDBJ databases">
        <title>Deep-cultivation of Planctomycetes and their phenomic and genomic characterization uncovers novel biology.</title>
        <authorList>
            <person name="Wiegand S."/>
            <person name="Jogler M."/>
            <person name="Boedeker C."/>
            <person name="Pinto D."/>
            <person name="Vollmers J."/>
            <person name="Rivas-Marin E."/>
            <person name="Kohn T."/>
            <person name="Peeters S.H."/>
            <person name="Heuer A."/>
            <person name="Rast P."/>
            <person name="Oberbeckmann S."/>
            <person name="Bunk B."/>
            <person name="Jeske O."/>
            <person name="Meyerdierks A."/>
            <person name="Storesund J.E."/>
            <person name="Kallscheuer N."/>
            <person name="Luecker S."/>
            <person name="Lage O.M."/>
            <person name="Pohl T."/>
            <person name="Merkel B.J."/>
            <person name="Hornburger P."/>
            <person name="Mueller R.-W."/>
            <person name="Bruemmer F."/>
            <person name="Labrenz M."/>
            <person name="Spormann A.M."/>
            <person name="Op den Camp H."/>
            <person name="Overmann J."/>
            <person name="Amann R."/>
            <person name="Jetten M.S.M."/>
            <person name="Mascher T."/>
            <person name="Medema M.H."/>
            <person name="Devos D.P."/>
            <person name="Kaster A.-K."/>
            <person name="Ovreas L."/>
            <person name="Rohde M."/>
            <person name="Galperin M.Y."/>
            <person name="Jogler C."/>
        </authorList>
    </citation>
    <scope>NUCLEOTIDE SEQUENCE [LARGE SCALE GENOMIC DNA]</scope>
    <source>
        <strain evidence="7 8">FC18</strain>
    </source>
</reference>
<gene>
    <name evidence="7" type="primary">cqsS</name>
    <name evidence="7" type="ORF">MFFC18_50760</name>
</gene>
<dbReference type="InterPro" id="IPR036890">
    <property type="entry name" value="HATPase_C_sf"/>
</dbReference>
<evidence type="ECO:0000256" key="5">
    <source>
        <dbReference type="ARBA" id="ARBA00023012"/>
    </source>
</evidence>
<keyword evidence="5" id="KW-0902">Two-component regulatory system</keyword>
<dbReference type="STRING" id="980251.GCA_001642875_03887"/>
<evidence type="ECO:0000259" key="6">
    <source>
        <dbReference type="PROSITE" id="PS50109"/>
    </source>
</evidence>
<evidence type="ECO:0000256" key="2">
    <source>
        <dbReference type="ARBA" id="ARBA00012438"/>
    </source>
</evidence>
<evidence type="ECO:0000256" key="4">
    <source>
        <dbReference type="ARBA" id="ARBA00022777"/>
    </source>
</evidence>
<dbReference type="Pfam" id="PF02518">
    <property type="entry name" value="HATPase_c"/>
    <property type="match status" value="1"/>
</dbReference>
<dbReference type="SMART" id="SM00387">
    <property type="entry name" value="HATPase_c"/>
    <property type="match status" value="1"/>
</dbReference>
<sequence>MNDCLSLVVDAYRAKALRHDVSIDLVFKPRRQSALKTVKACVIQVVQNLLENSFFWLTTKRRKFDTDQADRAIDIVVLGRRGLLKISDNGPGIAPENKERIFKEFYTTRKSGGGRGLGLYIARELLELYGGTIELSDEIVNENGRLNTFIIDFSAMKDDSNE</sequence>
<feature type="domain" description="Histidine kinase" evidence="6">
    <location>
        <begin position="1"/>
        <end position="155"/>
    </location>
</feature>
<dbReference type="InterPro" id="IPR004358">
    <property type="entry name" value="Sig_transdc_His_kin-like_C"/>
</dbReference>
<keyword evidence="4 7" id="KW-0418">Kinase</keyword>
<dbReference type="EMBL" id="CP042912">
    <property type="protein sequence ID" value="QEG25152.1"/>
    <property type="molecule type" value="Genomic_DNA"/>
</dbReference>
<dbReference type="InterPro" id="IPR003594">
    <property type="entry name" value="HATPase_dom"/>
</dbReference>
<evidence type="ECO:0000313" key="7">
    <source>
        <dbReference type="EMBL" id="QEG25152.1"/>
    </source>
</evidence>
<keyword evidence="8" id="KW-1185">Reference proteome</keyword>
<keyword evidence="3 7" id="KW-0808">Transferase</keyword>
<dbReference type="PRINTS" id="PR00344">
    <property type="entry name" value="BCTRLSENSOR"/>
</dbReference>
<evidence type="ECO:0000256" key="3">
    <source>
        <dbReference type="ARBA" id="ARBA00022679"/>
    </source>
</evidence>
<dbReference type="PROSITE" id="PS50109">
    <property type="entry name" value="HIS_KIN"/>
    <property type="match status" value="1"/>
</dbReference>
<dbReference type="InterPro" id="IPR005467">
    <property type="entry name" value="His_kinase_dom"/>
</dbReference>
<dbReference type="PANTHER" id="PTHR43711:SF28">
    <property type="entry name" value="SENSOR HISTIDINE KINASE YXDK"/>
    <property type="match status" value="1"/>
</dbReference>
<dbReference type="Proteomes" id="UP000322214">
    <property type="component" value="Chromosome"/>
</dbReference>
<dbReference type="GO" id="GO:0000160">
    <property type="term" value="P:phosphorelay signal transduction system"/>
    <property type="evidence" value="ECO:0007669"/>
    <property type="project" value="UniProtKB-KW"/>
</dbReference>
<evidence type="ECO:0000313" key="8">
    <source>
        <dbReference type="Proteomes" id="UP000322214"/>
    </source>
</evidence>
<comment type="catalytic activity">
    <reaction evidence="1">
        <text>ATP + protein L-histidine = ADP + protein N-phospho-L-histidine.</text>
        <dbReference type="EC" id="2.7.13.3"/>
    </reaction>
</comment>
<dbReference type="SUPFAM" id="SSF55874">
    <property type="entry name" value="ATPase domain of HSP90 chaperone/DNA topoisomerase II/histidine kinase"/>
    <property type="match status" value="1"/>
</dbReference>
<dbReference type="AlphaFoldDB" id="A0A5B9PKA5"/>
<dbReference type="InterPro" id="IPR050736">
    <property type="entry name" value="Sensor_HK_Regulatory"/>
</dbReference>
<proteinExistence type="predicted"/>
<dbReference type="EC" id="2.7.13.3" evidence="2"/>
<protein>
    <recommendedName>
        <fullName evidence="2">histidine kinase</fullName>
        <ecNumber evidence="2">2.7.13.3</ecNumber>
    </recommendedName>
</protein>
<dbReference type="PANTHER" id="PTHR43711">
    <property type="entry name" value="TWO-COMPONENT HISTIDINE KINASE"/>
    <property type="match status" value="1"/>
</dbReference>
<evidence type="ECO:0000256" key="1">
    <source>
        <dbReference type="ARBA" id="ARBA00000085"/>
    </source>
</evidence>
<organism evidence="7 8">
    <name type="scientific">Mariniblastus fucicola</name>
    <dbReference type="NCBI Taxonomy" id="980251"/>
    <lineage>
        <taxon>Bacteria</taxon>
        <taxon>Pseudomonadati</taxon>
        <taxon>Planctomycetota</taxon>
        <taxon>Planctomycetia</taxon>
        <taxon>Pirellulales</taxon>
        <taxon>Pirellulaceae</taxon>
        <taxon>Mariniblastus</taxon>
    </lineage>
</organism>
<dbReference type="Gene3D" id="3.30.565.10">
    <property type="entry name" value="Histidine kinase-like ATPase, C-terminal domain"/>
    <property type="match status" value="1"/>
</dbReference>
<accession>A0A5B9PKA5</accession>
<name>A0A5B9PKA5_9BACT</name>